<accession>A0A367YPS9</accession>
<sequence length="443" mass="50389">MLFQTSNTENMDCPISTRLEARSVPMVKGCPGIPRSVPRIETVLNIRSINDSPFVIRTVKIQLMTRQTVLVPTKFGSNEATKELVIYEDPMAFQPPMGKFSQRLHGLDIPILIPIPRDITPSGHSPTFGATTLHYLVVLVSLGKDLASELTFVDSFPVDIKMYDTLPIYRQYNEPIVETNNSSDNQVLVEATVPYTSVGPKDDLSVLCLLKTNAANNKVKKHITLKQLTFQVKEVIECYDAGLPPKREFKLHTESKYYTKELNSQGITQSFQIQFPYENDYLEMFSPPPEIDTEAEVTEDFATTIIESTNISKLKTIDKLPEGVPVTNIQGFTLLGKFYSIWFEIVIKVKLSHAKDMNIHIPIIVSPFDKEASKHLLDWIMLECEIAKAQFGKEFNRTYSSTTKYSSMIKLLDKYRQPPSIYDQHKNKISPSNSRQYLDLYID</sequence>
<dbReference type="GO" id="GO:0000935">
    <property type="term" value="C:division septum"/>
    <property type="evidence" value="ECO:0007669"/>
    <property type="project" value="TreeGrafter"/>
</dbReference>
<keyword evidence="2" id="KW-1185">Reference proteome</keyword>
<proteinExistence type="predicted"/>
<reference evidence="1 2" key="1">
    <citation type="submission" date="2018-06" db="EMBL/GenBank/DDBJ databases">
        <title>Whole genome sequencing of Candida tropicalis (genome annotated by CSBL at Korea University).</title>
        <authorList>
            <person name="Ahn J."/>
        </authorList>
    </citation>
    <scope>NUCLEOTIDE SEQUENCE [LARGE SCALE GENOMIC DNA]</scope>
    <source>
        <strain evidence="1 2">ATCC 20962</strain>
    </source>
</reference>
<dbReference type="Proteomes" id="UP000253472">
    <property type="component" value="Unassembled WGS sequence"/>
</dbReference>
<dbReference type="GO" id="GO:0000917">
    <property type="term" value="P:division septum assembly"/>
    <property type="evidence" value="ECO:0007669"/>
    <property type="project" value="TreeGrafter"/>
</dbReference>
<dbReference type="PANTHER" id="PTHR36419">
    <property type="entry name" value="ARRESTIN FAMILY PROTEIN 1"/>
    <property type="match status" value="1"/>
</dbReference>
<organism evidence="1 2">
    <name type="scientific">Candida viswanathii</name>
    <dbReference type="NCBI Taxonomy" id="5486"/>
    <lineage>
        <taxon>Eukaryota</taxon>
        <taxon>Fungi</taxon>
        <taxon>Dikarya</taxon>
        <taxon>Ascomycota</taxon>
        <taxon>Saccharomycotina</taxon>
        <taxon>Pichiomycetes</taxon>
        <taxon>Debaryomycetaceae</taxon>
        <taxon>Candida/Lodderomyces clade</taxon>
        <taxon>Candida</taxon>
    </lineage>
</organism>
<dbReference type="AlphaFoldDB" id="A0A367YPS9"/>
<protein>
    <submittedName>
        <fullName evidence="1">Arrestin family protein 1</fullName>
    </submittedName>
</protein>
<name>A0A367YPS9_9ASCO</name>
<gene>
    <name evidence="1" type="primary">art1_0</name>
    <name evidence="1" type="ORF">Cantr_02605</name>
</gene>
<evidence type="ECO:0000313" key="1">
    <source>
        <dbReference type="EMBL" id="RCK67021.1"/>
    </source>
</evidence>
<evidence type="ECO:0000313" key="2">
    <source>
        <dbReference type="Proteomes" id="UP000253472"/>
    </source>
</evidence>
<dbReference type="InterPro" id="IPR053060">
    <property type="entry name" value="Cytokinesis_Signaling_Reg"/>
</dbReference>
<comment type="caution">
    <text evidence="1">The sequence shown here is derived from an EMBL/GenBank/DDBJ whole genome shotgun (WGS) entry which is preliminary data.</text>
</comment>
<dbReference type="EMBL" id="QLNQ01000001">
    <property type="protein sequence ID" value="RCK67021.1"/>
    <property type="molecule type" value="Genomic_DNA"/>
</dbReference>
<dbReference type="OrthoDB" id="4001642at2759"/>
<dbReference type="STRING" id="5486.A0A367YPS9"/>
<dbReference type="PANTHER" id="PTHR36419:SF1">
    <property type="entry name" value="RHO1 GEF LOCALIZING PROTEIN 1"/>
    <property type="match status" value="1"/>
</dbReference>